<dbReference type="InterPro" id="IPR023468">
    <property type="entry name" value="Riboflavin_kinase"/>
</dbReference>
<dbReference type="InterPro" id="IPR015864">
    <property type="entry name" value="FAD_synthase"/>
</dbReference>
<dbReference type="NCBIfam" id="TIGR00083">
    <property type="entry name" value="ribF"/>
    <property type="match status" value="1"/>
</dbReference>
<dbReference type="SUPFAM" id="SSF82114">
    <property type="entry name" value="Riboflavin kinase-like"/>
    <property type="match status" value="1"/>
</dbReference>
<feature type="domain" description="Riboflavin kinase" evidence="16">
    <location>
        <begin position="187"/>
        <end position="312"/>
    </location>
</feature>
<evidence type="ECO:0000313" key="17">
    <source>
        <dbReference type="EMBL" id="MDP9835354.1"/>
    </source>
</evidence>
<sequence length="334" mass="36473">MTVFHRNEKKDPLPENLKGGVIAIGNFDGVHRGHRSVLERALELAKKRGVPALVLTFEPHPRTVFNPGAPVCRLTAAPLKARILEAMGFSAVIEYPFDKEFAGRSAEEFIQTILIDWLGARAVVTGFDFHFGKGREGGPAFLMASGERHGFSVSLVDAFRDENAEVVSSSRIRELIAEGDMVGAAGLLGYRYTVEAEVIDGQKLGRQIGFPTANMSLPGEAELRNGIYAVRFRRPNGELYDGVASYGRRPTVTDNGVALLETYLFDFSGDLYGEVCAVSFFGFLRDEAKFDGLEPLIAQIKRDEEEARALLSGVQPLGPVDMDIAFAQTATNGE</sequence>
<dbReference type="InterPro" id="IPR002606">
    <property type="entry name" value="Riboflavin_kinase_bac"/>
</dbReference>
<evidence type="ECO:0000256" key="8">
    <source>
        <dbReference type="ARBA" id="ARBA00022741"/>
    </source>
</evidence>
<dbReference type="InterPro" id="IPR014729">
    <property type="entry name" value="Rossmann-like_a/b/a_fold"/>
</dbReference>
<comment type="catalytic activity">
    <reaction evidence="13 15">
        <text>riboflavin + ATP = FMN + ADP + H(+)</text>
        <dbReference type="Rhea" id="RHEA:14357"/>
        <dbReference type="ChEBI" id="CHEBI:15378"/>
        <dbReference type="ChEBI" id="CHEBI:30616"/>
        <dbReference type="ChEBI" id="CHEBI:57986"/>
        <dbReference type="ChEBI" id="CHEBI:58210"/>
        <dbReference type="ChEBI" id="CHEBI:456216"/>
        <dbReference type="EC" id="2.7.1.26"/>
    </reaction>
</comment>
<evidence type="ECO:0000259" key="16">
    <source>
        <dbReference type="SMART" id="SM00904"/>
    </source>
</evidence>
<evidence type="ECO:0000256" key="15">
    <source>
        <dbReference type="PIRNR" id="PIRNR004491"/>
    </source>
</evidence>
<dbReference type="InterPro" id="IPR015865">
    <property type="entry name" value="Riboflavin_kinase_bac/euk"/>
</dbReference>
<accession>A0ABT9PN91</accession>
<comment type="similarity">
    <text evidence="15">Belongs to the ribF family.</text>
</comment>
<keyword evidence="9 15" id="KW-0418">Kinase</keyword>
<dbReference type="Gene3D" id="3.40.50.620">
    <property type="entry name" value="HUPs"/>
    <property type="match status" value="1"/>
</dbReference>
<keyword evidence="7 15" id="KW-0548">Nucleotidyltransferase</keyword>
<evidence type="ECO:0000256" key="5">
    <source>
        <dbReference type="ARBA" id="ARBA00022643"/>
    </source>
</evidence>
<evidence type="ECO:0000256" key="6">
    <source>
        <dbReference type="ARBA" id="ARBA00022679"/>
    </source>
</evidence>
<dbReference type="PIRSF" id="PIRSF004491">
    <property type="entry name" value="FAD_Synth"/>
    <property type="match status" value="1"/>
</dbReference>
<protein>
    <recommendedName>
        <fullName evidence="15">Riboflavin biosynthesis protein</fullName>
    </recommendedName>
    <domain>
        <recommendedName>
            <fullName evidence="15">Riboflavin kinase</fullName>
            <ecNumber evidence="15">2.7.1.26</ecNumber>
        </recommendedName>
        <alternativeName>
            <fullName evidence="15">Flavokinase</fullName>
        </alternativeName>
    </domain>
    <domain>
        <recommendedName>
            <fullName evidence="15">FMN adenylyltransferase</fullName>
            <ecNumber evidence="15">2.7.7.2</ecNumber>
        </recommendedName>
        <alternativeName>
            <fullName evidence="15">FAD pyrophosphorylase</fullName>
        </alternativeName>
        <alternativeName>
            <fullName evidence="15">FAD synthase</fullName>
        </alternativeName>
    </domain>
</protein>
<reference evidence="17 18" key="1">
    <citation type="submission" date="2023-07" db="EMBL/GenBank/DDBJ databases">
        <title>Sorghum-associated microbial communities from plants grown in Nebraska, USA.</title>
        <authorList>
            <person name="Schachtman D."/>
        </authorList>
    </citation>
    <scope>NUCLEOTIDE SEQUENCE [LARGE SCALE GENOMIC DNA]</scope>
    <source>
        <strain evidence="17 18">DS1307</strain>
    </source>
</reference>
<evidence type="ECO:0000256" key="14">
    <source>
        <dbReference type="ARBA" id="ARBA00049494"/>
    </source>
</evidence>
<dbReference type="GO" id="GO:0008531">
    <property type="term" value="F:riboflavin kinase activity"/>
    <property type="evidence" value="ECO:0007669"/>
    <property type="project" value="UniProtKB-EC"/>
</dbReference>
<evidence type="ECO:0000313" key="18">
    <source>
        <dbReference type="Proteomes" id="UP001241472"/>
    </source>
</evidence>
<evidence type="ECO:0000256" key="2">
    <source>
        <dbReference type="ARBA" id="ARBA00004726"/>
    </source>
</evidence>
<evidence type="ECO:0000256" key="12">
    <source>
        <dbReference type="ARBA" id="ARBA00023268"/>
    </source>
</evidence>
<proteinExistence type="inferred from homology"/>
<dbReference type="Proteomes" id="UP001241472">
    <property type="component" value="Unassembled WGS sequence"/>
</dbReference>
<dbReference type="InterPro" id="IPR023465">
    <property type="entry name" value="Riboflavin_kinase_dom_sf"/>
</dbReference>
<comment type="function">
    <text evidence="1">Catalyzes the phosphorylation of riboflavin to FMN followed by the adenylation of FMN to FAD.</text>
</comment>
<dbReference type="PANTHER" id="PTHR22749">
    <property type="entry name" value="RIBOFLAVIN KINASE/FMN ADENYLYLTRANSFERASE"/>
    <property type="match status" value="1"/>
</dbReference>
<evidence type="ECO:0000256" key="13">
    <source>
        <dbReference type="ARBA" id="ARBA00047880"/>
    </source>
</evidence>
<dbReference type="GO" id="GO:0003919">
    <property type="term" value="F:FMN adenylyltransferase activity"/>
    <property type="evidence" value="ECO:0007669"/>
    <property type="project" value="UniProtKB-EC"/>
</dbReference>
<dbReference type="Pfam" id="PF01687">
    <property type="entry name" value="Flavokinase"/>
    <property type="match status" value="1"/>
</dbReference>
<evidence type="ECO:0000256" key="7">
    <source>
        <dbReference type="ARBA" id="ARBA00022695"/>
    </source>
</evidence>
<organism evidence="17 18">
    <name type="scientific">Neorhizobium huautlense</name>
    <dbReference type="NCBI Taxonomy" id="67774"/>
    <lineage>
        <taxon>Bacteria</taxon>
        <taxon>Pseudomonadati</taxon>
        <taxon>Pseudomonadota</taxon>
        <taxon>Alphaproteobacteria</taxon>
        <taxon>Hyphomicrobiales</taxon>
        <taxon>Rhizobiaceae</taxon>
        <taxon>Rhizobium/Agrobacterium group</taxon>
        <taxon>Neorhizobium</taxon>
    </lineage>
</organism>
<evidence type="ECO:0000256" key="1">
    <source>
        <dbReference type="ARBA" id="ARBA00002121"/>
    </source>
</evidence>
<dbReference type="SUPFAM" id="SSF52374">
    <property type="entry name" value="Nucleotidylyl transferase"/>
    <property type="match status" value="1"/>
</dbReference>
<keyword evidence="5 15" id="KW-0288">FMN</keyword>
<dbReference type="NCBIfam" id="NF004159">
    <property type="entry name" value="PRK05627.1-2"/>
    <property type="match status" value="1"/>
</dbReference>
<keyword evidence="8 15" id="KW-0547">Nucleotide-binding</keyword>
<dbReference type="Gene3D" id="2.40.30.30">
    <property type="entry name" value="Riboflavin kinase-like"/>
    <property type="match status" value="1"/>
</dbReference>
<dbReference type="InterPro" id="IPR004821">
    <property type="entry name" value="Cyt_trans-like"/>
</dbReference>
<evidence type="ECO:0000256" key="3">
    <source>
        <dbReference type="ARBA" id="ARBA00005201"/>
    </source>
</evidence>
<keyword evidence="18" id="KW-1185">Reference proteome</keyword>
<dbReference type="NCBIfam" id="NF004160">
    <property type="entry name" value="PRK05627.1-3"/>
    <property type="match status" value="1"/>
</dbReference>
<dbReference type="SMART" id="SM00904">
    <property type="entry name" value="Flavokinase"/>
    <property type="match status" value="1"/>
</dbReference>
<evidence type="ECO:0000256" key="4">
    <source>
        <dbReference type="ARBA" id="ARBA00022630"/>
    </source>
</evidence>
<comment type="pathway">
    <text evidence="2 15">Cofactor biosynthesis; FAD biosynthesis; FAD from FMN: step 1/1.</text>
</comment>
<dbReference type="EC" id="2.7.1.26" evidence="15"/>
<evidence type="ECO:0000256" key="11">
    <source>
        <dbReference type="ARBA" id="ARBA00022840"/>
    </source>
</evidence>
<keyword evidence="11 15" id="KW-0067">ATP-binding</keyword>
<dbReference type="Pfam" id="PF06574">
    <property type="entry name" value="FAD_syn"/>
    <property type="match status" value="1"/>
</dbReference>
<dbReference type="EMBL" id="JAUSRF010000001">
    <property type="protein sequence ID" value="MDP9835354.1"/>
    <property type="molecule type" value="Genomic_DNA"/>
</dbReference>
<keyword evidence="12" id="KW-0511">Multifunctional enzyme</keyword>
<name>A0ABT9PN91_9HYPH</name>
<dbReference type="CDD" id="cd02064">
    <property type="entry name" value="FAD_synthetase_N"/>
    <property type="match status" value="1"/>
</dbReference>
<keyword evidence="4 15" id="KW-0285">Flavoprotein</keyword>
<gene>
    <name evidence="17" type="ORF">J2T09_000095</name>
</gene>
<dbReference type="RefSeq" id="WP_306829902.1">
    <property type="nucleotide sequence ID" value="NZ_JAUSRF010000001.1"/>
</dbReference>
<comment type="pathway">
    <text evidence="3 15">Cofactor biosynthesis; FMN biosynthesis; FMN from riboflavin (ATP route): step 1/1.</text>
</comment>
<dbReference type="EC" id="2.7.7.2" evidence="15"/>
<keyword evidence="10 15" id="KW-0274">FAD</keyword>
<comment type="caution">
    <text evidence="17">The sequence shown here is derived from an EMBL/GenBank/DDBJ whole genome shotgun (WGS) entry which is preliminary data.</text>
</comment>
<dbReference type="PANTHER" id="PTHR22749:SF6">
    <property type="entry name" value="RIBOFLAVIN KINASE"/>
    <property type="match status" value="1"/>
</dbReference>
<evidence type="ECO:0000256" key="10">
    <source>
        <dbReference type="ARBA" id="ARBA00022827"/>
    </source>
</evidence>
<comment type="catalytic activity">
    <reaction evidence="14 15">
        <text>FMN + ATP + H(+) = FAD + diphosphate</text>
        <dbReference type="Rhea" id="RHEA:17237"/>
        <dbReference type="ChEBI" id="CHEBI:15378"/>
        <dbReference type="ChEBI" id="CHEBI:30616"/>
        <dbReference type="ChEBI" id="CHEBI:33019"/>
        <dbReference type="ChEBI" id="CHEBI:57692"/>
        <dbReference type="ChEBI" id="CHEBI:58210"/>
        <dbReference type="EC" id="2.7.7.2"/>
    </reaction>
</comment>
<dbReference type="NCBIfam" id="TIGR00125">
    <property type="entry name" value="cyt_tran_rel"/>
    <property type="match status" value="1"/>
</dbReference>
<keyword evidence="6 15" id="KW-0808">Transferase</keyword>
<evidence type="ECO:0000256" key="9">
    <source>
        <dbReference type="ARBA" id="ARBA00022777"/>
    </source>
</evidence>